<dbReference type="EMBL" id="LNIX01000058">
    <property type="protein sequence ID" value="OXA37354.1"/>
    <property type="molecule type" value="Genomic_DNA"/>
</dbReference>
<keyword evidence="1" id="KW-0472">Membrane</keyword>
<evidence type="ECO:0000256" key="1">
    <source>
        <dbReference type="SAM" id="Phobius"/>
    </source>
</evidence>
<evidence type="ECO:0000313" key="2">
    <source>
        <dbReference type="EMBL" id="OXA37354.1"/>
    </source>
</evidence>
<evidence type="ECO:0008006" key="4">
    <source>
        <dbReference type="Google" id="ProtNLM"/>
    </source>
</evidence>
<dbReference type="Pfam" id="PF12259">
    <property type="entry name" value="Baculo_F"/>
    <property type="match status" value="1"/>
</dbReference>
<keyword evidence="1" id="KW-0812">Transmembrane</keyword>
<gene>
    <name evidence="2" type="ORF">Fcan01_27866</name>
</gene>
<dbReference type="Proteomes" id="UP000198287">
    <property type="component" value="Unassembled WGS sequence"/>
</dbReference>
<evidence type="ECO:0000313" key="3">
    <source>
        <dbReference type="Proteomes" id="UP000198287"/>
    </source>
</evidence>
<accession>A0A226CXL5</accession>
<keyword evidence="3" id="KW-1185">Reference proteome</keyword>
<comment type="caution">
    <text evidence="2">The sequence shown here is derived from an EMBL/GenBank/DDBJ whole genome shotgun (WGS) entry which is preliminary data.</text>
</comment>
<protein>
    <recommendedName>
        <fullName evidence="4">Envelope fusion protein</fullName>
    </recommendedName>
</protein>
<organism evidence="2 3">
    <name type="scientific">Folsomia candida</name>
    <name type="common">Springtail</name>
    <dbReference type="NCBI Taxonomy" id="158441"/>
    <lineage>
        <taxon>Eukaryota</taxon>
        <taxon>Metazoa</taxon>
        <taxon>Ecdysozoa</taxon>
        <taxon>Arthropoda</taxon>
        <taxon>Hexapoda</taxon>
        <taxon>Collembola</taxon>
        <taxon>Entomobryomorpha</taxon>
        <taxon>Isotomoidea</taxon>
        <taxon>Isotomidae</taxon>
        <taxon>Proisotominae</taxon>
        <taxon>Folsomia</taxon>
    </lineage>
</organism>
<feature type="transmembrane region" description="Helical" evidence="1">
    <location>
        <begin position="446"/>
        <end position="472"/>
    </location>
</feature>
<dbReference type="AlphaFoldDB" id="A0A226CXL5"/>
<reference evidence="2 3" key="1">
    <citation type="submission" date="2015-12" db="EMBL/GenBank/DDBJ databases">
        <title>The genome of Folsomia candida.</title>
        <authorList>
            <person name="Faddeeva A."/>
            <person name="Derks M.F."/>
            <person name="Anvar Y."/>
            <person name="Smit S."/>
            <person name="Van Straalen N."/>
            <person name="Roelofs D."/>
        </authorList>
    </citation>
    <scope>NUCLEOTIDE SEQUENCE [LARGE SCALE GENOMIC DNA]</scope>
    <source>
        <strain evidence="2 3">VU population</strain>
        <tissue evidence="2">Whole body</tissue>
    </source>
</reference>
<keyword evidence="1" id="KW-1133">Transmembrane helix</keyword>
<dbReference type="InterPro" id="IPR022048">
    <property type="entry name" value="Envelope_fusion-like"/>
</dbReference>
<name>A0A226CXL5_FOLCA</name>
<proteinExistence type="predicted"/>
<sequence length="497" mass="57097">MDGRSMYAALQNDSHTEHTEIIRLTNIVQSLRNDTYNGIQDVSYKFSQLMVAQRDRNHEYYESFERGELRTLLFLANSIHETARLADTYEMVLNSCQNKKLPLSLIPADTLTTELKALSAALDPLQQELVTPIKNLSPYYHLPLVNCHFFGNNNSVTVILHIPIQPVERHIALHEVITIPFKQHQEICQFSIPSSFIILLNNRPLAIENTISHNCQPEQGFCRFREYGSTNPELFCLGQLLRGASHSTLRQFCNFKCRPSTGYNDIHVTDLGHQHFALTNTPPDTTISCHLTEGTMTQEFVKPNDTLGSHFVTLPCRYLPLDYITKTLLVKPALLPAISYDNMSSIFKFNWADGSTQLRIPELPELPPFLKFATHVQENSHVYQDVLTFMWQAGVTFAVLYLWLRHTPSVLPWVASAYTPVVKALAPVTDAPHPDCRNEEQIMHRIMITLFTIVLLSVVFLFLCMFGCFCLYRNIFVKRNHHQLDKERQLRSAERHR</sequence>